<gene>
    <name evidence="2" type="ORF">METZ01_LOCUS28713</name>
</gene>
<name>A0A381QBT1_9ZZZZ</name>
<protein>
    <submittedName>
        <fullName evidence="2">Uncharacterized protein</fullName>
    </submittedName>
</protein>
<proteinExistence type="predicted"/>
<feature type="region of interest" description="Disordered" evidence="1">
    <location>
        <begin position="95"/>
        <end position="119"/>
    </location>
</feature>
<evidence type="ECO:0000256" key="1">
    <source>
        <dbReference type="SAM" id="MobiDB-lite"/>
    </source>
</evidence>
<reference evidence="2" key="1">
    <citation type="submission" date="2018-05" db="EMBL/GenBank/DDBJ databases">
        <authorList>
            <person name="Lanie J.A."/>
            <person name="Ng W.-L."/>
            <person name="Kazmierczak K.M."/>
            <person name="Andrzejewski T.M."/>
            <person name="Davidsen T.M."/>
            <person name="Wayne K.J."/>
            <person name="Tettelin H."/>
            <person name="Glass J.I."/>
            <person name="Rusch D."/>
            <person name="Podicherti R."/>
            <person name="Tsui H.-C.T."/>
            <person name="Winkler M.E."/>
        </authorList>
    </citation>
    <scope>NUCLEOTIDE SEQUENCE</scope>
</reference>
<accession>A0A381QBT1</accession>
<evidence type="ECO:0000313" key="2">
    <source>
        <dbReference type="EMBL" id="SUZ75859.1"/>
    </source>
</evidence>
<sequence length="119" mass="12611">MVTLLVMWVTIPVGAQELEQGTWTGTLTPPPGGEVPVTFEVGGTDGALSIVMSAPLVEPPMVFNDVKLDGDELTFWWAPDIRLDCRLLRKEDGSFEGPCSDGSGPAGEGILKMLPPSGN</sequence>
<dbReference type="EMBL" id="UINC01001260">
    <property type="protein sequence ID" value="SUZ75859.1"/>
    <property type="molecule type" value="Genomic_DNA"/>
</dbReference>
<dbReference type="AlphaFoldDB" id="A0A381QBT1"/>
<organism evidence="2">
    <name type="scientific">marine metagenome</name>
    <dbReference type="NCBI Taxonomy" id="408172"/>
    <lineage>
        <taxon>unclassified sequences</taxon>
        <taxon>metagenomes</taxon>
        <taxon>ecological metagenomes</taxon>
    </lineage>
</organism>